<evidence type="ECO:0000313" key="2">
    <source>
        <dbReference type="EMBL" id="OGY72458.1"/>
    </source>
</evidence>
<gene>
    <name evidence="2" type="ORF">A3H61_05310</name>
</gene>
<sequence length="113" mass="11977">MPDSALCVRGGQCTAEQFRNASGVTYNKQTNTLEDGVSVNSAPNKSVEELSKGIKNGQIGVTTVGDVRKAGGDVIPSQSGQNPNHATLQGITPEQAQKSFQPTRPNPTRVKRK</sequence>
<dbReference type="EMBL" id="MHJU01000034">
    <property type="protein sequence ID" value="OGY72458.1"/>
    <property type="molecule type" value="Genomic_DNA"/>
</dbReference>
<comment type="caution">
    <text evidence="2">The sequence shown here is derived from an EMBL/GenBank/DDBJ whole genome shotgun (WGS) entry which is preliminary data.</text>
</comment>
<accession>A0A1G2A6F2</accession>
<dbReference type="Proteomes" id="UP000178315">
    <property type="component" value="Unassembled WGS sequence"/>
</dbReference>
<reference evidence="2 3" key="1">
    <citation type="journal article" date="2016" name="Nat. Commun.">
        <title>Thousands of microbial genomes shed light on interconnected biogeochemical processes in an aquifer system.</title>
        <authorList>
            <person name="Anantharaman K."/>
            <person name="Brown C.T."/>
            <person name="Hug L.A."/>
            <person name="Sharon I."/>
            <person name="Castelle C.J."/>
            <person name="Probst A.J."/>
            <person name="Thomas B.C."/>
            <person name="Singh A."/>
            <person name="Wilkins M.J."/>
            <person name="Karaoz U."/>
            <person name="Brodie E.L."/>
            <person name="Williams K.H."/>
            <person name="Hubbard S.S."/>
            <person name="Banfield J.F."/>
        </authorList>
    </citation>
    <scope>NUCLEOTIDE SEQUENCE [LARGE SCALE GENOMIC DNA]</scope>
</reference>
<evidence type="ECO:0000313" key="3">
    <source>
        <dbReference type="Proteomes" id="UP000178315"/>
    </source>
</evidence>
<evidence type="ECO:0000256" key="1">
    <source>
        <dbReference type="SAM" id="MobiDB-lite"/>
    </source>
</evidence>
<organism evidence="2 3">
    <name type="scientific">Candidatus Jacksonbacteria bacterium RIFCSPLOWO2_02_FULL_44_20</name>
    <dbReference type="NCBI Taxonomy" id="1798460"/>
    <lineage>
        <taxon>Bacteria</taxon>
        <taxon>Candidatus Jacksoniibacteriota</taxon>
    </lineage>
</organism>
<protein>
    <submittedName>
        <fullName evidence="2">Uncharacterized protein</fullName>
    </submittedName>
</protein>
<feature type="compositionally biased region" description="Polar residues" evidence="1">
    <location>
        <begin position="76"/>
        <end position="103"/>
    </location>
</feature>
<proteinExistence type="predicted"/>
<name>A0A1G2A6F2_9BACT</name>
<feature type="region of interest" description="Disordered" evidence="1">
    <location>
        <begin position="70"/>
        <end position="113"/>
    </location>
</feature>
<dbReference type="AlphaFoldDB" id="A0A1G2A6F2"/>